<accession>A0A2H4FQ03</accession>
<protein>
    <submittedName>
        <fullName evidence="2">Conserved hypothetical plastid protein</fullName>
    </submittedName>
</protein>
<evidence type="ECO:0000256" key="1">
    <source>
        <dbReference type="ARBA" id="ARBA00043978"/>
    </source>
</evidence>
<keyword evidence="2" id="KW-0150">Chloroplast</keyword>
<geneLocation type="chloroplast" evidence="2"/>
<dbReference type="Gene3D" id="3.30.70.1860">
    <property type="entry name" value="Uncharacterised protein family Ycf54"/>
    <property type="match status" value="1"/>
</dbReference>
<keyword evidence="2" id="KW-0934">Plastid</keyword>
<name>A0A2H4FQ03_9FLOR</name>
<dbReference type="InterPro" id="IPR019616">
    <property type="entry name" value="Ycf54"/>
</dbReference>
<dbReference type="InterPro" id="IPR038409">
    <property type="entry name" value="Ycf54-like_sf"/>
</dbReference>
<gene>
    <name evidence="2" type="primary">ycf54</name>
    <name evidence="2" type="ORF">mogbl017</name>
</gene>
<dbReference type="PANTHER" id="PTHR35319">
    <property type="match status" value="1"/>
</dbReference>
<dbReference type="PANTHER" id="PTHR35319:SF2">
    <property type="entry name" value="YCF54"/>
    <property type="match status" value="1"/>
</dbReference>
<evidence type="ECO:0000313" key="2">
    <source>
        <dbReference type="EMBL" id="AOV83623.1"/>
    </source>
</evidence>
<proteinExistence type="inferred from homology"/>
<dbReference type="AlphaFoldDB" id="A0A2H4FQ03"/>
<dbReference type="EMBL" id="KU892652">
    <property type="protein sequence ID" value="AOV83623.1"/>
    <property type="molecule type" value="Genomic_DNA"/>
</dbReference>
<organism evidence="2">
    <name type="scientific">Kappaphycus alvarezii</name>
    <dbReference type="NCBI Taxonomy" id="38544"/>
    <lineage>
        <taxon>Eukaryota</taxon>
        <taxon>Rhodophyta</taxon>
        <taxon>Florideophyceae</taxon>
        <taxon>Rhodymeniophycidae</taxon>
        <taxon>Gigartinales</taxon>
        <taxon>Solieriaceae</taxon>
        <taxon>Kappaphycus</taxon>
    </lineage>
</organism>
<dbReference type="Pfam" id="PF10674">
    <property type="entry name" value="Ycf54"/>
    <property type="match status" value="1"/>
</dbReference>
<reference evidence="2" key="1">
    <citation type="submission" date="2016-03" db="EMBL/GenBank/DDBJ databases">
        <title>Complete plastid genome of Kappaphycus alvarezii.</title>
        <authorList>
            <person name="Zhang L."/>
            <person name="Liu T."/>
            <person name="Liu N."/>
        </authorList>
    </citation>
    <scope>NUCLEOTIDE SEQUENCE</scope>
</reference>
<comment type="similarity">
    <text evidence="1">Belongs to the ycf54 family.</text>
</comment>
<sequence length="100" mass="11902">MPHYYFAIASKKFLVDAEPIEEILRERTNHYTTTNKHIDFWFTLNPKFIYLPELKYIETKFKKPAAAIVSLDQEFIEWLKLRIGFVTVGNFESESLDQLI</sequence>